<protein>
    <submittedName>
        <fullName evidence="11">OLC1v1013579C1</fullName>
    </submittedName>
</protein>
<keyword evidence="12" id="KW-1185">Reference proteome</keyword>
<dbReference type="InterPro" id="IPR001128">
    <property type="entry name" value="Cyt_P450"/>
</dbReference>
<evidence type="ECO:0000256" key="3">
    <source>
        <dbReference type="ARBA" id="ARBA00022617"/>
    </source>
</evidence>
<dbReference type="Gene3D" id="1.10.630.10">
    <property type="entry name" value="Cytochrome P450"/>
    <property type="match status" value="1"/>
</dbReference>
<organism evidence="11 12">
    <name type="scientific">Oldenlandia corymbosa var. corymbosa</name>
    <dbReference type="NCBI Taxonomy" id="529605"/>
    <lineage>
        <taxon>Eukaryota</taxon>
        <taxon>Viridiplantae</taxon>
        <taxon>Streptophyta</taxon>
        <taxon>Embryophyta</taxon>
        <taxon>Tracheophyta</taxon>
        <taxon>Spermatophyta</taxon>
        <taxon>Magnoliopsida</taxon>
        <taxon>eudicotyledons</taxon>
        <taxon>Gunneridae</taxon>
        <taxon>Pentapetalae</taxon>
        <taxon>asterids</taxon>
        <taxon>lamiids</taxon>
        <taxon>Gentianales</taxon>
        <taxon>Rubiaceae</taxon>
        <taxon>Rubioideae</taxon>
        <taxon>Spermacoceae</taxon>
        <taxon>Hedyotis-Oldenlandia complex</taxon>
        <taxon>Oldenlandia</taxon>
    </lineage>
</organism>
<comment type="subcellular location">
    <subcellularLocation>
        <location evidence="1">Membrane</location>
    </subcellularLocation>
</comment>
<gene>
    <name evidence="11" type="ORF">OLC1_LOCUS20133</name>
</gene>
<evidence type="ECO:0000313" key="11">
    <source>
        <dbReference type="EMBL" id="CAI9113052.1"/>
    </source>
</evidence>
<dbReference type="EMBL" id="OX459124">
    <property type="protein sequence ID" value="CAI9113052.1"/>
    <property type="molecule type" value="Genomic_DNA"/>
</dbReference>
<keyword evidence="7" id="KW-0560">Oxidoreductase</keyword>
<dbReference type="PANTHER" id="PTHR24282:SF273">
    <property type="entry name" value="CYTOCHROME P450 CYP72A219-LIKE"/>
    <property type="match status" value="1"/>
</dbReference>
<keyword evidence="10" id="KW-0472">Membrane</keyword>
<keyword evidence="6" id="KW-1133">Transmembrane helix</keyword>
<dbReference type="PANTHER" id="PTHR24282">
    <property type="entry name" value="CYTOCHROME P450 FAMILY MEMBER"/>
    <property type="match status" value="1"/>
</dbReference>
<keyword evidence="9" id="KW-0503">Monooxygenase</keyword>
<evidence type="ECO:0000256" key="2">
    <source>
        <dbReference type="ARBA" id="ARBA00010617"/>
    </source>
</evidence>
<dbReference type="InterPro" id="IPR050665">
    <property type="entry name" value="Cytochrome_P450_Monooxygen"/>
</dbReference>
<reference evidence="11" key="1">
    <citation type="submission" date="2023-03" db="EMBL/GenBank/DDBJ databases">
        <authorList>
            <person name="Julca I."/>
        </authorList>
    </citation>
    <scope>NUCLEOTIDE SEQUENCE</scope>
</reference>
<keyword evidence="5" id="KW-0479">Metal-binding</keyword>
<evidence type="ECO:0000256" key="7">
    <source>
        <dbReference type="ARBA" id="ARBA00023002"/>
    </source>
</evidence>
<keyword evidence="4" id="KW-0812">Transmembrane</keyword>
<dbReference type="GO" id="GO:0016020">
    <property type="term" value="C:membrane"/>
    <property type="evidence" value="ECO:0007669"/>
    <property type="project" value="UniProtKB-SubCell"/>
</dbReference>
<evidence type="ECO:0000256" key="6">
    <source>
        <dbReference type="ARBA" id="ARBA00022989"/>
    </source>
</evidence>
<dbReference type="GO" id="GO:0005506">
    <property type="term" value="F:iron ion binding"/>
    <property type="evidence" value="ECO:0007669"/>
    <property type="project" value="InterPro"/>
</dbReference>
<sequence length="204" mass="23663">MEILTGYCLATQRRWRHYLEESMSKPINLTNDIIPRIVPFFHQTIQNKGKNCFVWFGPTPAVIFGDPELVKEVLTRHTIYQKPQGSPLSRLLTLGIGSLEEAKWAKHRKILNPAFHVEKLKLMTTAFHTSCIEMLSDWEEIVLKTNGSGEVDVWPDLEKMMSDVISRTAFGSNYEEGRKIFELQAEQSKHFEQVLQELYLPGWR</sequence>
<dbReference type="SUPFAM" id="SSF48264">
    <property type="entry name" value="Cytochrome P450"/>
    <property type="match status" value="1"/>
</dbReference>
<dbReference type="GO" id="GO:0020037">
    <property type="term" value="F:heme binding"/>
    <property type="evidence" value="ECO:0007669"/>
    <property type="project" value="InterPro"/>
</dbReference>
<evidence type="ECO:0000256" key="9">
    <source>
        <dbReference type="ARBA" id="ARBA00023033"/>
    </source>
</evidence>
<dbReference type="AlphaFoldDB" id="A0AAV1DZ19"/>
<proteinExistence type="inferred from homology"/>
<keyword evidence="8" id="KW-0408">Iron</keyword>
<evidence type="ECO:0000256" key="4">
    <source>
        <dbReference type="ARBA" id="ARBA00022692"/>
    </source>
</evidence>
<evidence type="ECO:0000256" key="8">
    <source>
        <dbReference type="ARBA" id="ARBA00023004"/>
    </source>
</evidence>
<dbReference type="Proteomes" id="UP001161247">
    <property type="component" value="Chromosome 7"/>
</dbReference>
<name>A0AAV1DZ19_OLDCO</name>
<evidence type="ECO:0000313" key="12">
    <source>
        <dbReference type="Proteomes" id="UP001161247"/>
    </source>
</evidence>
<keyword evidence="3" id="KW-0349">Heme</keyword>
<comment type="similarity">
    <text evidence="2">Belongs to the cytochrome P450 family.</text>
</comment>
<evidence type="ECO:0000256" key="10">
    <source>
        <dbReference type="ARBA" id="ARBA00023136"/>
    </source>
</evidence>
<accession>A0AAV1DZ19</accession>
<dbReference type="Pfam" id="PF00067">
    <property type="entry name" value="p450"/>
    <property type="match status" value="1"/>
</dbReference>
<evidence type="ECO:0000256" key="1">
    <source>
        <dbReference type="ARBA" id="ARBA00004370"/>
    </source>
</evidence>
<dbReference type="InterPro" id="IPR036396">
    <property type="entry name" value="Cyt_P450_sf"/>
</dbReference>
<dbReference type="GO" id="GO:0004497">
    <property type="term" value="F:monooxygenase activity"/>
    <property type="evidence" value="ECO:0007669"/>
    <property type="project" value="UniProtKB-KW"/>
</dbReference>
<dbReference type="GO" id="GO:0016705">
    <property type="term" value="F:oxidoreductase activity, acting on paired donors, with incorporation or reduction of molecular oxygen"/>
    <property type="evidence" value="ECO:0007669"/>
    <property type="project" value="InterPro"/>
</dbReference>
<evidence type="ECO:0000256" key="5">
    <source>
        <dbReference type="ARBA" id="ARBA00022723"/>
    </source>
</evidence>